<keyword evidence="2" id="KW-1185">Reference proteome</keyword>
<protein>
    <submittedName>
        <fullName evidence="1">CLUMA_CG020065, isoform A</fullName>
    </submittedName>
</protein>
<proteinExistence type="predicted"/>
<gene>
    <name evidence="1" type="ORF">CLUMA_CG020065</name>
</gene>
<dbReference type="EMBL" id="CVRI01000069">
    <property type="protein sequence ID" value="CRL06995.1"/>
    <property type="molecule type" value="Genomic_DNA"/>
</dbReference>
<accession>A0A1J1J3F7</accession>
<dbReference type="Proteomes" id="UP000183832">
    <property type="component" value="Unassembled WGS sequence"/>
</dbReference>
<organism evidence="1 2">
    <name type="scientific">Clunio marinus</name>
    <dbReference type="NCBI Taxonomy" id="568069"/>
    <lineage>
        <taxon>Eukaryota</taxon>
        <taxon>Metazoa</taxon>
        <taxon>Ecdysozoa</taxon>
        <taxon>Arthropoda</taxon>
        <taxon>Hexapoda</taxon>
        <taxon>Insecta</taxon>
        <taxon>Pterygota</taxon>
        <taxon>Neoptera</taxon>
        <taxon>Endopterygota</taxon>
        <taxon>Diptera</taxon>
        <taxon>Nematocera</taxon>
        <taxon>Chironomoidea</taxon>
        <taxon>Chironomidae</taxon>
        <taxon>Clunio</taxon>
    </lineage>
</organism>
<name>A0A1J1J3F7_9DIPT</name>
<sequence>MKITQTEFPSLLFKDSHQTACFAPTFKPTGCFLPKKALLSPSAKLKEHNLRHKNTLWSSVVTSRHYSSCEEIIALCFKQEKQKVALFDLVSITDKLYGGFMRVNTLSKKEEERKPLNCNLSKAMTLWLRLSTEHELFTPPMLRKCTNKS</sequence>
<evidence type="ECO:0000313" key="2">
    <source>
        <dbReference type="Proteomes" id="UP000183832"/>
    </source>
</evidence>
<reference evidence="1 2" key="1">
    <citation type="submission" date="2015-04" db="EMBL/GenBank/DDBJ databases">
        <authorList>
            <person name="Syromyatnikov M.Y."/>
            <person name="Popov V.N."/>
        </authorList>
    </citation>
    <scope>NUCLEOTIDE SEQUENCE [LARGE SCALE GENOMIC DNA]</scope>
</reference>
<evidence type="ECO:0000313" key="1">
    <source>
        <dbReference type="EMBL" id="CRL06995.1"/>
    </source>
</evidence>
<dbReference type="AlphaFoldDB" id="A0A1J1J3F7"/>